<dbReference type="Gene3D" id="3.40.50.300">
    <property type="entry name" value="P-loop containing nucleotide triphosphate hydrolases"/>
    <property type="match status" value="1"/>
</dbReference>
<protein>
    <submittedName>
        <fullName evidence="1">DNA polymerase III delta prime subunit</fullName>
        <ecNumber evidence="1">2.7.7.7</ecNumber>
    </submittedName>
</protein>
<dbReference type="Pfam" id="PF13177">
    <property type="entry name" value="DNA_pol3_delta2"/>
    <property type="match status" value="1"/>
</dbReference>
<dbReference type="InterPro" id="IPR050238">
    <property type="entry name" value="DNA_Rep/Repair_Clamp_Loader"/>
</dbReference>
<sequence>MALAPVYGHEDVRGVLVAAARAGTLAQSLLLHGPAGVGKQRVGLWMAQQLMCESPAPDGLACGRCQSCRMTARLEHPDVHWFFPLPRPDAATPEKLREKLEEARGAELAARRADPFHVPAYDRAPAYFMGTIQNLQRFATVRPAMGSRKVFVVGDAEAMVPQESSPEAANAFLKLLEEPPADTTLILTSSNPGALLPTIRSRVLPVRLLPLPMQQVADFMEREKGMPRADAERVAAISAGSIGKALRLLPGAGGAGVLQRQREAGRSLLQAATSTSAADRLAAANAVAPAGARGEFTGTLEALSLWLRDLMAVAAGASDSLAYTDDVALLQGIVTRCRVEAASVASALLRVQEARDLASGNVNPQLIVADLLRGIRLDLGPHPAA</sequence>
<dbReference type="GO" id="GO:0006261">
    <property type="term" value="P:DNA-templated DNA replication"/>
    <property type="evidence" value="ECO:0007669"/>
    <property type="project" value="TreeGrafter"/>
</dbReference>
<organism evidence="1">
    <name type="scientific">uncultured Gemmatimonadota bacterium</name>
    <dbReference type="NCBI Taxonomy" id="203437"/>
    <lineage>
        <taxon>Bacteria</taxon>
        <taxon>Pseudomonadati</taxon>
        <taxon>Gemmatimonadota</taxon>
        <taxon>environmental samples</taxon>
    </lineage>
</organism>
<dbReference type="PANTHER" id="PTHR11669:SF8">
    <property type="entry name" value="DNA POLYMERASE III SUBUNIT DELTA"/>
    <property type="match status" value="1"/>
</dbReference>
<keyword evidence="1" id="KW-0808">Transferase</keyword>
<dbReference type="InterPro" id="IPR027417">
    <property type="entry name" value="P-loop_NTPase"/>
</dbReference>
<dbReference type="EMBL" id="CADCTW010000062">
    <property type="protein sequence ID" value="CAA9308799.1"/>
    <property type="molecule type" value="Genomic_DNA"/>
</dbReference>
<dbReference type="EC" id="2.7.7.7" evidence="1"/>
<dbReference type="PANTHER" id="PTHR11669">
    <property type="entry name" value="REPLICATION FACTOR C / DNA POLYMERASE III GAMMA-TAU SUBUNIT"/>
    <property type="match status" value="1"/>
</dbReference>
<name>A0A6J4KLX1_9BACT</name>
<dbReference type="AlphaFoldDB" id="A0A6J4KLX1"/>
<proteinExistence type="predicted"/>
<gene>
    <name evidence="1" type="ORF">AVDCRST_MAG68-1132</name>
</gene>
<evidence type="ECO:0000313" key="1">
    <source>
        <dbReference type="EMBL" id="CAA9308799.1"/>
    </source>
</evidence>
<dbReference type="GO" id="GO:0003887">
    <property type="term" value="F:DNA-directed DNA polymerase activity"/>
    <property type="evidence" value="ECO:0007669"/>
    <property type="project" value="UniProtKB-EC"/>
</dbReference>
<keyword evidence="1" id="KW-0548">Nucleotidyltransferase</keyword>
<accession>A0A6J4KLX1</accession>
<reference evidence="1" key="1">
    <citation type="submission" date="2020-02" db="EMBL/GenBank/DDBJ databases">
        <authorList>
            <person name="Meier V. D."/>
        </authorList>
    </citation>
    <scope>NUCLEOTIDE SEQUENCE</scope>
    <source>
        <strain evidence="1">AVDCRST_MAG68</strain>
    </source>
</reference>
<dbReference type="SUPFAM" id="SSF52540">
    <property type="entry name" value="P-loop containing nucleoside triphosphate hydrolases"/>
    <property type="match status" value="1"/>
</dbReference>